<dbReference type="GO" id="GO:0016567">
    <property type="term" value="P:protein ubiquitination"/>
    <property type="evidence" value="ECO:0007669"/>
    <property type="project" value="TreeGrafter"/>
</dbReference>
<reference evidence="5" key="1">
    <citation type="submission" date="2015-06" db="UniProtKB">
        <authorList>
            <consortium name="EnsemblPlants"/>
        </authorList>
    </citation>
    <scope>IDENTIFICATION</scope>
</reference>
<evidence type="ECO:0000256" key="2">
    <source>
        <dbReference type="ARBA" id="ARBA00022737"/>
    </source>
</evidence>
<dbReference type="InterPro" id="IPR036770">
    <property type="entry name" value="Ankyrin_rpt-contain_sf"/>
</dbReference>
<evidence type="ECO:0000256" key="3">
    <source>
        <dbReference type="ARBA" id="ARBA00023043"/>
    </source>
</evidence>
<feature type="region of interest" description="Disordered" evidence="4">
    <location>
        <begin position="1"/>
        <end position="56"/>
    </location>
</feature>
<dbReference type="PROSITE" id="PS50088">
    <property type="entry name" value="ANK_REPEAT"/>
    <property type="match status" value="1"/>
</dbReference>
<protein>
    <submittedName>
        <fullName evidence="5">Uncharacterized protein</fullName>
    </submittedName>
</protein>
<comment type="similarity">
    <text evidence="1">Belongs to the ankyrin SOCS box (ASB) family.</text>
</comment>
<organism evidence="5">
    <name type="scientific">Aegilops tauschii</name>
    <name type="common">Tausch's goatgrass</name>
    <name type="synonym">Aegilops squarrosa</name>
    <dbReference type="NCBI Taxonomy" id="37682"/>
    <lineage>
        <taxon>Eukaryota</taxon>
        <taxon>Viridiplantae</taxon>
        <taxon>Streptophyta</taxon>
        <taxon>Embryophyta</taxon>
        <taxon>Tracheophyta</taxon>
        <taxon>Spermatophyta</taxon>
        <taxon>Magnoliopsida</taxon>
        <taxon>Liliopsida</taxon>
        <taxon>Poales</taxon>
        <taxon>Poaceae</taxon>
        <taxon>BOP clade</taxon>
        <taxon>Pooideae</taxon>
        <taxon>Triticodae</taxon>
        <taxon>Triticeae</taxon>
        <taxon>Triticinae</taxon>
        <taxon>Aegilops</taxon>
    </lineage>
</organism>
<dbReference type="PANTHER" id="PTHR24136:SF49">
    <property type="entry name" value="OS05G0124600 PROTEIN"/>
    <property type="match status" value="1"/>
</dbReference>
<keyword evidence="3" id="KW-0040">ANK repeat</keyword>
<evidence type="ECO:0000256" key="1">
    <source>
        <dbReference type="ARBA" id="ARBA00005949"/>
    </source>
</evidence>
<dbReference type="InterPro" id="IPR002110">
    <property type="entry name" value="Ankyrin_rpt"/>
</dbReference>
<dbReference type="PROSITE" id="PS50297">
    <property type="entry name" value="ANK_REP_REGION"/>
    <property type="match status" value="1"/>
</dbReference>
<name>M8BPX6_AEGTA</name>
<dbReference type="SUPFAM" id="SSF48403">
    <property type="entry name" value="Ankyrin repeat"/>
    <property type="match status" value="1"/>
</dbReference>
<feature type="compositionally biased region" description="Basic and acidic residues" evidence="4">
    <location>
        <begin position="16"/>
        <end position="33"/>
    </location>
</feature>
<dbReference type="GO" id="GO:0045732">
    <property type="term" value="P:positive regulation of protein catabolic process"/>
    <property type="evidence" value="ECO:0007669"/>
    <property type="project" value="TreeGrafter"/>
</dbReference>
<proteinExistence type="inferred from homology"/>
<accession>M8BPX6</accession>
<dbReference type="EnsemblPlants" id="EMT23853">
    <property type="protein sequence ID" value="EMT23853"/>
    <property type="gene ID" value="F775_19279"/>
</dbReference>
<dbReference type="Gene3D" id="1.25.40.20">
    <property type="entry name" value="Ankyrin repeat-containing domain"/>
    <property type="match status" value="1"/>
</dbReference>
<dbReference type="Pfam" id="PF00023">
    <property type="entry name" value="Ank"/>
    <property type="match status" value="1"/>
</dbReference>
<evidence type="ECO:0000256" key="4">
    <source>
        <dbReference type="SAM" id="MobiDB-lite"/>
    </source>
</evidence>
<dbReference type="PANTHER" id="PTHR24136">
    <property type="entry name" value="SOWAH (DROSOPHILA) HOMOLOG"/>
    <property type="match status" value="1"/>
</dbReference>
<dbReference type="InterPro" id="IPR051573">
    <property type="entry name" value="Ankyrin-SOCS_box_domain"/>
</dbReference>
<keyword evidence="2" id="KW-0677">Repeat</keyword>
<evidence type="ECO:0000313" key="5">
    <source>
        <dbReference type="EnsemblPlants" id="EMT23853"/>
    </source>
</evidence>
<dbReference type="AlphaFoldDB" id="M8BPX6"/>
<sequence length="518" mass="58728">MQVGIAASTKPMPLKTVDRTEAAGALHHQDKYNSKGATVGSLTGDPDDPWNPPRPPPHPWILALECPHQFSVKYMRQIADFLSEVRAANIIVPDRTPKERRTKFYEIFDRFMTTLEKDSALGFLRLFDKYRQHLVYGYVITPQSFNLIIAMNALRCAKFVLKGKAPRLCGMRANPNYITNFGFFPLHQAVESFSADMVEVLLQHGALANLRTSGNIIIEGLLPLHVAIENTCQHKYLEDNLLADQNYMKGNVEYIYKLIYLLCLPEMKIFLDTTRVLASHTDNVVDELWDCIKHGKLVPAAILLFAAHRHFRKLNGFDTIKTLIEDSVFDLEREGCGLKSGKNTKAAKQRKEKKVQFSNTLVLVRIILKAGDALDEYIQTHSKASHEEVLAKVSEVLQNYDVGPSGKAAKRKPRRGQNLWYARDQFLPVWRSVLTCQFNVRTFPSYAPRKEMPDTRYDGVQKKATDRRSSSNVRLGMLDLLESRSQKLASGPKSATSYRSRRPFGTAASTVLKMLKRA</sequence>